<name>A0ABS5HLZ7_9RHOB</name>
<keyword evidence="2" id="KW-1133">Transmembrane helix</keyword>
<evidence type="ECO:0000256" key="2">
    <source>
        <dbReference type="SAM" id="Phobius"/>
    </source>
</evidence>
<proteinExistence type="predicted"/>
<dbReference type="RefSeq" id="WP_212699390.1">
    <property type="nucleotide sequence ID" value="NZ_JADMKU010000001.1"/>
</dbReference>
<dbReference type="EMBL" id="JADMKU010000001">
    <property type="protein sequence ID" value="MBR9649897.1"/>
    <property type="molecule type" value="Genomic_DNA"/>
</dbReference>
<sequence length="111" mass="12015">MIGNSIEEALLKQIDHPAHKSSSRVSVLVGVIVALLSVVALSSVANMTIGLIFGIAIGIATIVALTTLFGKREKQTLAQKLQAKRDSSEAERARQIAEMKRSGYWDKKDKP</sequence>
<feature type="transmembrane region" description="Helical" evidence="2">
    <location>
        <begin position="25"/>
        <end position="45"/>
    </location>
</feature>
<dbReference type="Proteomes" id="UP001195941">
    <property type="component" value="Unassembled WGS sequence"/>
</dbReference>
<evidence type="ECO:0000313" key="4">
    <source>
        <dbReference type="Proteomes" id="UP001195941"/>
    </source>
</evidence>
<keyword evidence="2" id="KW-0472">Membrane</keyword>
<reference evidence="3 4" key="1">
    <citation type="journal article" date="2021" name="Arch. Microbiol.">
        <title>Thalassobius aquimarinus sp. nov., isolated from the Sea of Japan seashore.</title>
        <authorList>
            <person name="Kurilenko V.V."/>
            <person name="Romanenko L.A."/>
            <person name="Chernysheva N.Y."/>
            <person name="Velansky P.V."/>
            <person name="Tekutyeva L.A."/>
            <person name="Isaeva M.P."/>
            <person name="Mikhailov V.V."/>
        </authorList>
    </citation>
    <scope>NUCLEOTIDE SEQUENCE [LARGE SCALE GENOMIC DNA]</scope>
    <source>
        <strain evidence="3 4">KMM 8518</strain>
    </source>
</reference>
<feature type="region of interest" description="Disordered" evidence="1">
    <location>
        <begin position="80"/>
        <end position="111"/>
    </location>
</feature>
<comment type="caution">
    <text evidence="3">The sequence shown here is derived from an EMBL/GenBank/DDBJ whole genome shotgun (WGS) entry which is preliminary data.</text>
</comment>
<feature type="transmembrane region" description="Helical" evidence="2">
    <location>
        <begin position="51"/>
        <end position="70"/>
    </location>
</feature>
<keyword evidence="4" id="KW-1185">Reference proteome</keyword>
<gene>
    <name evidence="3" type="ORF">IT775_02015</name>
</gene>
<evidence type="ECO:0000313" key="3">
    <source>
        <dbReference type="EMBL" id="MBR9649897.1"/>
    </source>
</evidence>
<keyword evidence="2" id="KW-0812">Transmembrane</keyword>
<evidence type="ECO:0000256" key="1">
    <source>
        <dbReference type="SAM" id="MobiDB-lite"/>
    </source>
</evidence>
<organism evidence="3 4">
    <name type="scientific">Thalassovita aquimarina</name>
    <dbReference type="NCBI Taxonomy" id="2785917"/>
    <lineage>
        <taxon>Bacteria</taxon>
        <taxon>Pseudomonadati</taxon>
        <taxon>Pseudomonadota</taxon>
        <taxon>Alphaproteobacteria</taxon>
        <taxon>Rhodobacterales</taxon>
        <taxon>Roseobacteraceae</taxon>
        <taxon>Thalassovita</taxon>
    </lineage>
</organism>
<accession>A0ABS5HLZ7</accession>
<protein>
    <submittedName>
        <fullName evidence="3">Uncharacterized protein</fullName>
    </submittedName>
</protein>
<feature type="compositionally biased region" description="Basic and acidic residues" evidence="1">
    <location>
        <begin position="83"/>
        <end position="111"/>
    </location>
</feature>